<dbReference type="AlphaFoldDB" id="A0AAD1Z4A3"/>
<dbReference type="Pfam" id="PF09368">
    <property type="entry name" value="Sas10"/>
    <property type="match status" value="1"/>
</dbReference>
<reference evidence="8" key="1">
    <citation type="submission" date="2023-05" db="EMBL/GenBank/DDBJ databases">
        <authorList>
            <person name="Huff M."/>
        </authorList>
    </citation>
    <scope>NUCLEOTIDE SEQUENCE</scope>
</reference>
<feature type="compositionally biased region" description="Basic residues" evidence="6">
    <location>
        <begin position="729"/>
        <end position="746"/>
    </location>
</feature>
<feature type="compositionally biased region" description="Basic and acidic residues" evidence="6">
    <location>
        <begin position="747"/>
        <end position="756"/>
    </location>
</feature>
<accession>A0AAD1Z4A3</accession>
<protein>
    <recommendedName>
        <fullName evidence="7">Sas10 C-terminal domain-containing protein</fullName>
    </recommendedName>
</protein>
<dbReference type="GO" id="GO:0032040">
    <property type="term" value="C:small-subunit processome"/>
    <property type="evidence" value="ECO:0007669"/>
    <property type="project" value="TreeGrafter"/>
</dbReference>
<evidence type="ECO:0000256" key="3">
    <source>
        <dbReference type="ARBA" id="ARBA00022553"/>
    </source>
</evidence>
<dbReference type="InterPro" id="IPR018972">
    <property type="entry name" value="Sas10_C_dom"/>
</dbReference>
<dbReference type="EMBL" id="OU503041">
    <property type="protein sequence ID" value="CAI9762917.1"/>
    <property type="molecule type" value="Genomic_DNA"/>
</dbReference>
<dbReference type="Proteomes" id="UP000834106">
    <property type="component" value="Chromosome 6"/>
</dbReference>
<dbReference type="InterPro" id="IPR007146">
    <property type="entry name" value="Sas10/Utp3/C1D"/>
</dbReference>
<organism evidence="8 9">
    <name type="scientific">Fraxinus pennsylvanica</name>
    <dbReference type="NCBI Taxonomy" id="56036"/>
    <lineage>
        <taxon>Eukaryota</taxon>
        <taxon>Viridiplantae</taxon>
        <taxon>Streptophyta</taxon>
        <taxon>Embryophyta</taxon>
        <taxon>Tracheophyta</taxon>
        <taxon>Spermatophyta</taxon>
        <taxon>Magnoliopsida</taxon>
        <taxon>eudicotyledons</taxon>
        <taxon>Gunneridae</taxon>
        <taxon>Pentapetalae</taxon>
        <taxon>asterids</taxon>
        <taxon>lamiids</taxon>
        <taxon>Lamiales</taxon>
        <taxon>Oleaceae</taxon>
        <taxon>Oleeae</taxon>
        <taxon>Fraxinus</taxon>
    </lineage>
</organism>
<keyword evidence="9" id="KW-1185">Reference proteome</keyword>
<sequence>MDDALSAIKWLQTQTLSNSDNPWLSDGLIFIGFHGKGGEGSQHRLISVTLHGNCSGYSSRSRGDDSSQAIHHGARSRSSVVLLPSPTVVVVSIPARPHASASTHGRVGRYTDTEGLTMGRKGGKYKKKEDNHPSKRKTIQFNSDDDEMMNDDIDAFHKQRDIVPLDINDDIGESDEDVEIPVLDFEEDKDEDDDDDIEDDDAKPTGLAAKIARTQKYLRAKFGGVEDEMLDDAEEEEEKRAVWGRKKDMYGADVDYEPQSSDDEDAADEEKEVLKLQSQRAEALTMEDFGLEDYSEDESDREPTFEEILDKGKPKSKASLDKEIDDGIDYEIVKKDLNALTKEEQMDVVYRSAPELVGLLSELNDALEQLEKKVNPLVHKIREQENAREGGMHYIEVKQLLLQGYCQAITFYLLLKAEGLPVRDHPVVSRLVEIKNLLDKMKELDENLPFDLEDIVNEIASTETVTKVVGDTAAPESDPLTEGRVSLVSSEKHATDELKEATALIEVNVSRSFKSSESRRKTQDNQVGEQSIEMLKLRAALEEKLKHKGVFSSIAPKDDRVRKHLSPINRQLETLDDFDDEAMEIGGGARGKSNGEASLSRPSKLSQLLALQRNKPKVISGDDDLPKRDDIGEQRRKHELRVLAGAGIKSVDDVEDEPGALSSDEDADVHMESDADSDLEYYKQVERQHAAKVAAKADKYSRVSELSSLPEETVNGKRHITHQMEKNRGLTRARKKQTKNPRKKYKLKYEKAEVRRKGQVPGIRKPTGPYGGEASGINPGKSGSIRFNN</sequence>
<evidence type="ECO:0000259" key="7">
    <source>
        <dbReference type="Pfam" id="PF09368"/>
    </source>
</evidence>
<name>A0AAD1Z4A3_9LAMI</name>
<keyword evidence="3" id="KW-0597">Phosphoprotein</keyword>
<evidence type="ECO:0000256" key="2">
    <source>
        <dbReference type="ARBA" id="ARBA00010979"/>
    </source>
</evidence>
<comment type="subcellular location">
    <subcellularLocation>
        <location evidence="1">Nucleus</location>
    </subcellularLocation>
</comment>
<gene>
    <name evidence="8" type="ORF">FPE_LOCUS10347</name>
</gene>
<comment type="similarity">
    <text evidence="2">Belongs to the SAS10 family.</text>
</comment>
<dbReference type="GO" id="GO:0000462">
    <property type="term" value="P:maturation of SSU-rRNA from tricistronic rRNA transcript (SSU-rRNA, 5.8S rRNA, LSU-rRNA)"/>
    <property type="evidence" value="ECO:0007669"/>
    <property type="project" value="TreeGrafter"/>
</dbReference>
<evidence type="ECO:0000256" key="4">
    <source>
        <dbReference type="ARBA" id="ARBA00023242"/>
    </source>
</evidence>
<proteinExistence type="inferred from homology"/>
<evidence type="ECO:0000256" key="5">
    <source>
        <dbReference type="SAM" id="Coils"/>
    </source>
</evidence>
<keyword evidence="4" id="KW-0539">Nucleus</keyword>
<dbReference type="Pfam" id="PF04000">
    <property type="entry name" value="Sas10_Utp3"/>
    <property type="match status" value="1"/>
</dbReference>
<feature type="compositionally biased region" description="Acidic residues" evidence="6">
    <location>
        <begin position="167"/>
        <end position="201"/>
    </location>
</feature>
<dbReference type="PANTHER" id="PTHR13237:SF8">
    <property type="entry name" value="SOMETHING ABOUT SILENCING PROTEIN 10"/>
    <property type="match status" value="1"/>
</dbReference>
<evidence type="ECO:0000256" key="1">
    <source>
        <dbReference type="ARBA" id="ARBA00004123"/>
    </source>
</evidence>
<feature type="domain" description="Sas10 C-terminal" evidence="7">
    <location>
        <begin position="715"/>
        <end position="787"/>
    </location>
</feature>
<keyword evidence="5" id="KW-0175">Coiled coil</keyword>
<feature type="coiled-coil region" evidence="5">
    <location>
        <begin position="353"/>
        <end position="387"/>
    </location>
</feature>
<feature type="region of interest" description="Disordered" evidence="6">
    <location>
        <begin position="167"/>
        <end position="206"/>
    </location>
</feature>
<feature type="region of interest" description="Disordered" evidence="6">
    <location>
        <begin position="583"/>
        <end position="602"/>
    </location>
</feature>
<evidence type="ECO:0000256" key="6">
    <source>
        <dbReference type="SAM" id="MobiDB-lite"/>
    </source>
</evidence>
<feature type="region of interest" description="Disordered" evidence="6">
    <location>
        <begin position="704"/>
        <end position="789"/>
    </location>
</feature>
<evidence type="ECO:0000313" key="8">
    <source>
        <dbReference type="EMBL" id="CAI9762917.1"/>
    </source>
</evidence>
<dbReference type="PANTHER" id="PTHR13237">
    <property type="entry name" value="SOMETHING ABOUT SILENCING PROTEIN 10-RELATED"/>
    <property type="match status" value="1"/>
</dbReference>
<evidence type="ECO:0000313" key="9">
    <source>
        <dbReference type="Proteomes" id="UP000834106"/>
    </source>
</evidence>
<feature type="region of interest" description="Disordered" evidence="6">
    <location>
        <begin position="99"/>
        <end position="147"/>
    </location>
</feature>